<evidence type="ECO:0000313" key="6">
    <source>
        <dbReference type="Proteomes" id="UP000651475"/>
    </source>
</evidence>
<dbReference type="RefSeq" id="WP_186929388.1">
    <property type="nucleotide sequence ID" value="NZ_JACOOJ010000009.1"/>
</dbReference>
<dbReference type="EMBL" id="JACOOJ010000009">
    <property type="protein sequence ID" value="MBC5632633.1"/>
    <property type="molecule type" value="Genomic_DNA"/>
</dbReference>
<keyword evidence="2 5" id="KW-0645">Protease</keyword>
<sequence>MAHKLKTKKRESIGMQYKAISFEAKEITINSESRRISGYAAIFGNKDKAGDILIKGCFSKSIQERGPQSNANDKIIHLWMHNMNEPVGKIVTLIEDDKGLYFEADIDKIDLGDREIAQLESGTINQFSIGYSYVWDKVDYDSEKDAFIVKEVVLYEISAVSIGCNGETHYTGLKTAEEVEDKVIELHSEIENSLQGLSMKKKTEILGLFSKFKALMLIKPEEDMKNKLRSLVQDQAAGNPKKSLFHNVKFK</sequence>
<accession>A0ABR7DPN7</accession>
<keyword evidence="6" id="KW-1185">Reference proteome</keyword>
<comment type="caution">
    <text evidence="5">The sequence shown here is derived from an EMBL/GenBank/DDBJ whole genome shotgun (WGS) entry which is preliminary data.</text>
</comment>
<evidence type="ECO:0000256" key="1">
    <source>
        <dbReference type="ARBA" id="ARBA00022612"/>
    </source>
</evidence>
<reference evidence="5 6" key="1">
    <citation type="submission" date="2020-08" db="EMBL/GenBank/DDBJ databases">
        <title>Genome public.</title>
        <authorList>
            <person name="Liu C."/>
            <person name="Sun Q."/>
        </authorList>
    </citation>
    <scope>NUCLEOTIDE SEQUENCE [LARGE SCALE GENOMIC DNA]</scope>
    <source>
        <strain evidence="5 6">NSJ-79</strain>
    </source>
</reference>
<protein>
    <submittedName>
        <fullName evidence="5">HK97 family phage prohead protease</fullName>
    </submittedName>
</protein>
<dbReference type="Pfam" id="PF04586">
    <property type="entry name" value="Peptidase_S78"/>
    <property type="match status" value="1"/>
</dbReference>
<dbReference type="GO" id="GO:0008233">
    <property type="term" value="F:peptidase activity"/>
    <property type="evidence" value="ECO:0007669"/>
    <property type="project" value="UniProtKB-KW"/>
</dbReference>
<keyword evidence="1" id="KW-1188">Viral release from host cell</keyword>
<feature type="domain" description="Prohead serine protease" evidence="4">
    <location>
        <begin position="26"/>
        <end position="171"/>
    </location>
</feature>
<name>A0ABR7DPN7_9BACT</name>
<organism evidence="5 6">
    <name type="scientific">Parabacteroides hominis</name>
    <dbReference type="NCBI Taxonomy" id="2763057"/>
    <lineage>
        <taxon>Bacteria</taxon>
        <taxon>Pseudomonadati</taxon>
        <taxon>Bacteroidota</taxon>
        <taxon>Bacteroidia</taxon>
        <taxon>Bacteroidales</taxon>
        <taxon>Tannerellaceae</taxon>
        <taxon>Parabacteroides</taxon>
    </lineage>
</organism>
<evidence type="ECO:0000256" key="2">
    <source>
        <dbReference type="ARBA" id="ARBA00022670"/>
    </source>
</evidence>
<dbReference type="InterPro" id="IPR054613">
    <property type="entry name" value="Peptidase_S78_dom"/>
</dbReference>
<dbReference type="NCBIfam" id="TIGR01543">
    <property type="entry name" value="proheadase_HK97"/>
    <property type="match status" value="1"/>
</dbReference>
<evidence type="ECO:0000259" key="4">
    <source>
        <dbReference type="Pfam" id="PF04586"/>
    </source>
</evidence>
<keyword evidence="3" id="KW-0378">Hydrolase</keyword>
<proteinExistence type="predicted"/>
<gene>
    <name evidence="5" type="ORF">H8S65_07610</name>
</gene>
<dbReference type="GO" id="GO:0006508">
    <property type="term" value="P:proteolysis"/>
    <property type="evidence" value="ECO:0007669"/>
    <property type="project" value="UniProtKB-KW"/>
</dbReference>
<evidence type="ECO:0000256" key="3">
    <source>
        <dbReference type="ARBA" id="ARBA00022801"/>
    </source>
</evidence>
<dbReference type="Proteomes" id="UP000651475">
    <property type="component" value="Unassembled WGS sequence"/>
</dbReference>
<dbReference type="InterPro" id="IPR006433">
    <property type="entry name" value="Prohead_protease"/>
</dbReference>
<evidence type="ECO:0000313" key="5">
    <source>
        <dbReference type="EMBL" id="MBC5632633.1"/>
    </source>
</evidence>